<dbReference type="EC" id="3.2.2.27" evidence="6"/>
<feature type="domain" description="Uracil-DNA glycosylase-like" evidence="5">
    <location>
        <begin position="3"/>
        <end position="94"/>
    </location>
</feature>
<dbReference type="PANTHER" id="PTHR11264:SF0">
    <property type="entry name" value="URACIL-DNA GLYCOSYLASE"/>
    <property type="match status" value="1"/>
</dbReference>
<evidence type="ECO:0000313" key="6">
    <source>
        <dbReference type="EMBL" id="MPN22327.1"/>
    </source>
</evidence>
<keyword evidence="3 6" id="KW-0378">Hydrolase</keyword>
<evidence type="ECO:0000259" key="5">
    <source>
        <dbReference type="Pfam" id="PF03167"/>
    </source>
</evidence>
<organism evidence="6">
    <name type="scientific">bioreactor metagenome</name>
    <dbReference type="NCBI Taxonomy" id="1076179"/>
    <lineage>
        <taxon>unclassified sequences</taxon>
        <taxon>metagenomes</taxon>
        <taxon>ecological metagenomes</taxon>
    </lineage>
</organism>
<keyword evidence="6" id="KW-0326">Glycosidase</keyword>
<keyword evidence="2" id="KW-0227">DNA damage</keyword>
<sequence length="109" mass="12507">MLLLNASLSVRKAEPLSHNIPQYKEFLKDVLMVLDGIDNPMVFLLWGGNARKLKEYVHNPKHLVLESVHPSPLSANRGGWFGNNHFRKTNEFLKANDIEEINWIKSSNN</sequence>
<dbReference type="InterPro" id="IPR002043">
    <property type="entry name" value="UDG_fam1"/>
</dbReference>
<dbReference type="Gene3D" id="3.40.470.10">
    <property type="entry name" value="Uracil-DNA glycosylase-like domain"/>
    <property type="match status" value="1"/>
</dbReference>
<comment type="similarity">
    <text evidence="1">Belongs to the uracil-DNA glycosylase (UDG) superfamily. UNG family.</text>
</comment>
<dbReference type="InterPro" id="IPR036895">
    <property type="entry name" value="Uracil-DNA_glycosylase-like_sf"/>
</dbReference>
<dbReference type="PANTHER" id="PTHR11264">
    <property type="entry name" value="URACIL-DNA GLYCOSYLASE"/>
    <property type="match status" value="1"/>
</dbReference>
<keyword evidence="4" id="KW-0234">DNA repair</keyword>
<evidence type="ECO:0000256" key="2">
    <source>
        <dbReference type="ARBA" id="ARBA00022763"/>
    </source>
</evidence>
<reference evidence="6" key="1">
    <citation type="submission" date="2019-08" db="EMBL/GenBank/DDBJ databases">
        <authorList>
            <person name="Kucharzyk K."/>
            <person name="Murdoch R.W."/>
            <person name="Higgins S."/>
            <person name="Loffler F."/>
        </authorList>
    </citation>
    <scope>NUCLEOTIDE SEQUENCE</scope>
</reference>
<proteinExistence type="inferred from homology"/>
<dbReference type="AlphaFoldDB" id="A0A645G5X8"/>
<evidence type="ECO:0000256" key="1">
    <source>
        <dbReference type="ARBA" id="ARBA00008184"/>
    </source>
</evidence>
<dbReference type="InterPro" id="IPR005122">
    <property type="entry name" value="Uracil-DNA_glycosylase-like"/>
</dbReference>
<dbReference type="SUPFAM" id="SSF52141">
    <property type="entry name" value="Uracil-DNA glycosylase-like"/>
    <property type="match status" value="1"/>
</dbReference>
<dbReference type="GO" id="GO:0097510">
    <property type="term" value="P:base-excision repair, AP site formation via deaminated base removal"/>
    <property type="evidence" value="ECO:0007669"/>
    <property type="project" value="TreeGrafter"/>
</dbReference>
<comment type="caution">
    <text evidence="6">The sequence shown here is derived from an EMBL/GenBank/DDBJ whole genome shotgun (WGS) entry which is preliminary data.</text>
</comment>
<dbReference type="Pfam" id="PF03167">
    <property type="entry name" value="UDG"/>
    <property type="match status" value="1"/>
</dbReference>
<accession>A0A645G5X8</accession>
<name>A0A645G5X8_9ZZZZ</name>
<dbReference type="GO" id="GO:0005739">
    <property type="term" value="C:mitochondrion"/>
    <property type="evidence" value="ECO:0007669"/>
    <property type="project" value="TreeGrafter"/>
</dbReference>
<dbReference type="EMBL" id="VSSQ01070544">
    <property type="protein sequence ID" value="MPN22327.1"/>
    <property type="molecule type" value="Genomic_DNA"/>
</dbReference>
<dbReference type="GO" id="GO:0005634">
    <property type="term" value="C:nucleus"/>
    <property type="evidence" value="ECO:0007669"/>
    <property type="project" value="TreeGrafter"/>
</dbReference>
<dbReference type="GO" id="GO:0004844">
    <property type="term" value="F:uracil DNA N-glycosylase activity"/>
    <property type="evidence" value="ECO:0007669"/>
    <property type="project" value="UniProtKB-EC"/>
</dbReference>
<evidence type="ECO:0000256" key="4">
    <source>
        <dbReference type="ARBA" id="ARBA00023204"/>
    </source>
</evidence>
<gene>
    <name evidence="6" type="primary">ung_24</name>
    <name evidence="6" type="ORF">SDC9_169710</name>
</gene>
<protein>
    <submittedName>
        <fullName evidence="6">Uracil-DNA glycosylase</fullName>
        <ecNumber evidence="6">3.2.2.27</ecNumber>
    </submittedName>
</protein>
<evidence type="ECO:0000256" key="3">
    <source>
        <dbReference type="ARBA" id="ARBA00022801"/>
    </source>
</evidence>